<evidence type="ECO:0000313" key="5">
    <source>
        <dbReference type="EMBL" id="APH70181.1"/>
    </source>
</evidence>
<feature type="transmembrane region" description="Helical" evidence="4">
    <location>
        <begin position="296"/>
        <end position="315"/>
    </location>
</feature>
<dbReference type="GO" id="GO:0022857">
    <property type="term" value="F:transmembrane transporter activity"/>
    <property type="evidence" value="ECO:0007669"/>
    <property type="project" value="InterPro"/>
</dbReference>
<feature type="transmembrane region" description="Helical" evidence="4">
    <location>
        <begin position="56"/>
        <end position="77"/>
    </location>
</feature>
<protein>
    <submittedName>
        <fullName evidence="5">MFS transporter</fullName>
    </submittedName>
</protein>
<keyword evidence="6" id="KW-1185">Reference proteome</keyword>
<sequence>MSTLVTDPDANAPASQSLGWMIPAMGVAQICSWGSIFYSFPLIAEAMRVDLGWDKPALYLAATLGVLCAAACAYPVGAAIDRGFGRYVMGGASVLAGLLFFAWSQVTSIAVFYAVFAVLGALQAALLYDPAFAVIARRVGAANARRSITALTLWGGFASTVFVPLDQLLIDQFGWRGALMVLGGINILVCGGIYSTIIDPARDRAPPARSVTDTPPLAGLAAVAWAFRRPAFWMLMLAYVSYAAAYFALTFHLYPLLLERGLDAASVVIVMAVFGPSQVAGRVLIWTFAPNIPVRILGSIVVPAFPLALAGFAFAPPDLLVLAAVSAVLGAANGMITIVRGLAVPEMVSRDAYGAINGALIAPMNVMQALAPLAAAWAWSATGGYDAVLTAMLGASFLLVISFWVAAAVSRP</sequence>
<feature type="transmembrane region" description="Helical" evidence="4">
    <location>
        <begin position="148"/>
        <end position="165"/>
    </location>
</feature>
<evidence type="ECO:0000256" key="3">
    <source>
        <dbReference type="ARBA" id="ARBA00023136"/>
    </source>
</evidence>
<feature type="transmembrane region" description="Helical" evidence="4">
    <location>
        <begin position="20"/>
        <end position="44"/>
    </location>
</feature>
<keyword evidence="2 4" id="KW-1133">Transmembrane helix</keyword>
<reference evidence="6" key="1">
    <citation type="submission" date="2016-11" db="EMBL/GenBank/DDBJ databases">
        <title>Mesorhizobium oceanicum sp. nov., isolated from deep seawater in South China Sea.</title>
        <authorList>
            <person name="Fu G.-Y."/>
        </authorList>
    </citation>
    <scope>NUCLEOTIDE SEQUENCE [LARGE SCALE GENOMIC DNA]</scope>
    <source>
        <strain evidence="6">B7</strain>
    </source>
</reference>
<dbReference type="InterPro" id="IPR050327">
    <property type="entry name" value="Proton-linked_MCT"/>
</dbReference>
<dbReference type="InterPro" id="IPR036259">
    <property type="entry name" value="MFS_trans_sf"/>
</dbReference>
<keyword evidence="3 4" id="KW-0472">Membrane</keyword>
<keyword evidence="1 4" id="KW-0812">Transmembrane</keyword>
<dbReference type="Gene3D" id="1.20.1250.20">
    <property type="entry name" value="MFS general substrate transporter like domains"/>
    <property type="match status" value="1"/>
</dbReference>
<dbReference type="Proteomes" id="UP000182840">
    <property type="component" value="Chromosome"/>
</dbReference>
<dbReference type="PANTHER" id="PTHR11360">
    <property type="entry name" value="MONOCARBOXYLATE TRANSPORTER"/>
    <property type="match status" value="1"/>
</dbReference>
<dbReference type="InterPro" id="IPR011701">
    <property type="entry name" value="MFS"/>
</dbReference>
<feature type="transmembrane region" description="Helical" evidence="4">
    <location>
        <begin position="355"/>
        <end position="379"/>
    </location>
</feature>
<feature type="transmembrane region" description="Helical" evidence="4">
    <location>
        <begin position="266"/>
        <end position="289"/>
    </location>
</feature>
<dbReference type="EMBL" id="CP018171">
    <property type="protein sequence ID" value="APH70181.1"/>
    <property type="molecule type" value="Genomic_DNA"/>
</dbReference>
<gene>
    <name evidence="5" type="ORF">BSQ44_01380</name>
</gene>
<evidence type="ECO:0000313" key="6">
    <source>
        <dbReference type="Proteomes" id="UP000182840"/>
    </source>
</evidence>
<organism evidence="5 6">
    <name type="scientific">Aquibium oceanicum</name>
    <dbReference type="NCBI Taxonomy" id="1670800"/>
    <lineage>
        <taxon>Bacteria</taxon>
        <taxon>Pseudomonadati</taxon>
        <taxon>Pseudomonadota</taxon>
        <taxon>Alphaproteobacteria</taxon>
        <taxon>Hyphomicrobiales</taxon>
        <taxon>Phyllobacteriaceae</taxon>
        <taxon>Aquibium</taxon>
    </lineage>
</organism>
<name>A0A1L3SLE0_9HYPH</name>
<proteinExistence type="predicted"/>
<dbReference type="SUPFAM" id="SSF103473">
    <property type="entry name" value="MFS general substrate transporter"/>
    <property type="match status" value="1"/>
</dbReference>
<accession>A0A1L3SLE0</accession>
<feature type="transmembrane region" description="Helical" evidence="4">
    <location>
        <begin position="232"/>
        <end position="254"/>
    </location>
</feature>
<feature type="transmembrane region" description="Helical" evidence="4">
    <location>
        <begin position="321"/>
        <end position="343"/>
    </location>
</feature>
<feature type="transmembrane region" description="Helical" evidence="4">
    <location>
        <begin position="109"/>
        <end position="128"/>
    </location>
</feature>
<dbReference type="STRING" id="1670800.BSQ44_01380"/>
<feature type="transmembrane region" description="Helical" evidence="4">
    <location>
        <begin position="385"/>
        <end position="409"/>
    </location>
</feature>
<dbReference type="Pfam" id="PF07690">
    <property type="entry name" value="MFS_1"/>
    <property type="match status" value="1"/>
</dbReference>
<feature type="transmembrane region" description="Helical" evidence="4">
    <location>
        <begin position="84"/>
        <end position="103"/>
    </location>
</feature>
<evidence type="ECO:0000256" key="1">
    <source>
        <dbReference type="ARBA" id="ARBA00022692"/>
    </source>
</evidence>
<dbReference type="KEGG" id="meso:BSQ44_01380"/>
<evidence type="ECO:0000256" key="4">
    <source>
        <dbReference type="SAM" id="Phobius"/>
    </source>
</evidence>
<evidence type="ECO:0000256" key="2">
    <source>
        <dbReference type="ARBA" id="ARBA00022989"/>
    </source>
</evidence>
<dbReference type="AlphaFoldDB" id="A0A1L3SLE0"/>
<feature type="transmembrane region" description="Helical" evidence="4">
    <location>
        <begin position="177"/>
        <end position="197"/>
    </location>
</feature>